<name>A0AAX2ZD63_9FIRM</name>
<dbReference type="Pfam" id="PF10688">
    <property type="entry name" value="Imp-YgjV"/>
    <property type="match status" value="1"/>
</dbReference>
<keyword evidence="3" id="KW-1185">Reference proteome</keyword>
<keyword evidence="1" id="KW-0812">Transmembrane</keyword>
<accession>A0AAX2ZD63</accession>
<dbReference type="Proteomes" id="UP001198983">
    <property type="component" value="Chromosome"/>
</dbReference>
<dbReference type="InterPro" id="IPR019629">
    <property type="entry name" value="Uncharacterised_HI1736/YgjV"/>
</dbReference>
<keyword evidence="1" id="KW-1133">Transmembrane helix</keyword>
<dbReference type="RefSeq" id="WP_074915563.1">
    <property type="nucleotide sequence ID" value="NZ_CP081135.1"/>
</dbReference>
<sequence>MFSFEYIELVGYIASILIAISLTMTDMYKLRIINSIGCLMFVIYGLNVGAYPVALANAIIIIINIYNLYKLRGLNNKSQNK</sequence>
<evidence type="ECO:0000256" key="1">
    <source>
        <dbReference type="SAM" id="Phobius"/>
    </source>
</evidence>
<keyword evidence="1" id="KW-0472">Membrane</keyword>
<reference evidence="2 3" key="1">
    <citation type="journal article" date="2023" name="Int. J. Syst. Evol. Microbiol.">
        <title>Terrisporobacter hibernicus sp. nov., isolated from bovine faeces in Northern Ireland.</title>
        <authorList>
            <person name="Mitchell M."/>
            <person name="Nguyen S.V."/>
            <person name="Connor M."/>
            <person name="Fairley D.J."/>
            <person name="Donoghue O."/>
            <person name="Marshall H."/>
            <person name="Koolman L."/>
            <person name="McMullan G."/>
            <person name="Schaffer K.E."/>
            <person name="McGrath J.W."/>
            <person name="Fanning S."/>
        </authorList>
    </citation>
    <scope>NUCLEOTIDE SEQUENCE [LARGE SCALE GENOMIC DNA]</scope>
    <source>
        <strain evidence="2 3">MCA3</strain>
    </source>
</reference>
<dbReference type="AlphaFoldDB" id="A0AAX2ZD63"/>
<protein>
    <submittedName>
        <fullName evidence="2">YgjV family protein</fullName>
    </submittedName>
</protein>
<gene>
    <name evidence="2" type="ORF">JW646_15130</name>
</gene>
<dbReference type="KEGG" id="tem:JW646_15130"/>
<proteinExistence type="predicted"/>
<evidence type="ECO:0000313" key="3">
    <source>
        <dbReference type="Proteomes" id="UP001198983"/>
    </source>
</evidence>
<evidence type="ECO:0000313" key="2">
    <source>
        <dbReference type="EMBL" id="UEL46956.1"/>
    </source>
</evidence>
<feature type="transmembrane region" description="Helical" evidence="1">
    <location>
        <begin position="6"/>
        <end position="23"/>
    </location>
</feature>
<organism evidence="2 3">
    <name type="scientific">Terrisporobacter hibernicus</name>
    <dbReference type="NCBI Taxonomy" id="2813371"/>
    <lineage>
        <taxon>Bacteria</taxon>
        <taxon>Bacillati</taxon>
        <taxon>Bacillota</taxon>
        <taxon>Clostridia</taxon>
        <taxon>Peptostreptococcales</taxon>
        <taxon>Peptostreptococcaceae</taxon>
        <taxon>Terrisporobacter</taxon>
    </lineage>
</organism>
<dbReference type="EMBL" id="CP081135">
    <property type="protein sequence ID" value="UEL46956.1"/>
    <property type="molecule type" value="Genomic_DNA"/>
</dbReference>